<proteinExistence type="predicted"/>
<dbReference type="EMBL" id="JBHULT010000008">
    <property type="protein sequence ID" value="MFD2517924.1"/>
    <property type="molecule type" value="Genomic_DNA"/>
</dbReference>
<accession>A0ABW5IYP4</accession>
<dbReference type="Gene3D" id="3.40.50.2000">
    <property type="entry name" value="Glycogen Phosphorylase B"/>
    <property type="match status" value="2"/>
</dbReference>
<reference evidence="4" key="1">
    <citation type="journal article" date="2019" name="Int. J. Syst. Evol. Microbiol.">
        <title>The Global Catalogue of Microorganisms (GCM) 10K type strain sequencing project: providing services to taxonomists for standard genome sequencing and annotation.</title>
        <authorList>
            <consortium name="The Broad Institute Genomics Platform"/>
            <consortium name="The Broad Institute Genome Sequencing Center for Infectious Disease"/>
            <person name="Wu L."/>
            <person name="Ma J."/>
        </authorList>
    </citation>
    <scope>NUCLEOTIDE SEQUENCE [LARGE SCALE GENOMIC DNA]</scope>
    <source>
        <strain evidence="4">KCTC 42585</strain>
    </source>
</reference>
<evidence type="ECO:0000313" key="3">
    <source>
        <dbReference type="EMBL" id="MFD2517924.1"/>
    </source>
</evidence>
<dbReference type="SUPFAM" id="SSF53756">
    <property type="entry name" value="UDP-Glycosyltransferase/glycogen phosphorylase"/>
    <property type="match status" value="1"/>
</dbReference>
<protein>
    <submittedName>
        <fullName evidence="3">Glycosyltransferase family 4 protein</fullName>
        <ecNumber evidence="3">2.4.-.-</ecNumber>
    </submittedName>
</protein>
<keyword evidence="4" id="KW-1185">Reference proteome</keyword>
<dbReference type="GO" id="GO:0016757">
    <property type="term" value="F:glycosyltransferase activity"/>
    <property type="evidence" value="ECO:0007669"/>
    <property type="project" value="UniProtKB-KW"/>
</dbReference>
<organism evidence="3 4">
    <name type="scientific">Salinimicrobium flavum</name>
    <dbReference type="NCBI Taxonomy" id="1737065"/>
    <lineage>
        <taxon>Bacteria</taxon>
        <taxon>Pseudomonadati</taxon>
        <taxon>Bacteroidota</taxon>
        <taxon>Flavobacteriia</taxon>
        <taxon>Flavobacteriales</taxon>
        <taxon>Flavobacteriaceae</taxon>
        <taxon>Salinimicrobium</taxon>
    </lineage>
</organism>
<dbReference type="EC" id="2.4.-.-" evidence="3"/>
<dbReference type="InterPro" id="IPR028098">
    <property type="entry name" value="Glyco_trans_4-like_N"/>
</dbReference>
<gene>
    <name evidence="3" type="ORF">ACFSTG_08475</name>
</gene>
<feature type="domain" description="Glycosyltransferase subfamily 4-like N-terminal" evidence="2">
    <location>
        <begin position="19"/>
        <end position="179"/>
    </location>
</feature>
<sequence length="382" mass="43645">MHIAYLTPEYPHVLCSTSGGLGTSIKNMAEALVSKGVRVSVILYGQAQDKNLEENGIQFYFIRQKNYSIGGWYLYRKYLEKQVSEIILDKNISLIEAPDWTGITAFMKFNVPLVIRMNGTDAYFCALENRKQKIKNRLFERQAIHDADSIISVSDFTGRKTLEVLNLNRNYEVIPNSISVKNFMPYYNNPKSNRILYFGTLIRKKGVLELASIFNEVVKQNKEAKLILAGRDVVDIFEQVSTLELFKNKLSTEAAKNFEYIGSMNYSMIKREIEKANLVVLPSFAEALPMTWLEAMAMEKALVTSNIGWAPEVMINGVTGFTVNPKNHIAYAERILYLMENLKTASKMGKAARKEVENKFSTRVVVEQNIAFYQQVLENRFK</sequence>
<dbReference type="Pfam" id="PF00534">
    <property type="entry name" value="Glycos_transf_1"/>
    <property type="match status" value="1"/>
</dbReference>
<dbReference type="Proteomes" id="UP001597468">
    <property type="component" value="Unassembled WGS sequence"/>
</dbReference>
<name>A0ABW5IYP4_9FLAO</name>
<comment type="caution">
    <text evidence="3">The sequence shown here is derived from an EMBL/GenBank/DDBJ whole genome shotgun (WGS) entry which is preliminary data.</text>
</comment>
<dbReference type="PANTHER" id="PTHR12526">
    <property type="entry name" value="GLYCOSYLTRANSFERASE"/>
    <property type="match status" value="1"/>
</dbReference>
<keyword evidence="3" id="KW-0808">Transferase</keyword>
<evidence type="ECO:0000259" key="2">
    <source>
        <dbReference type="Pfam" id="PF13439"/>
    </source>
</evidence>
<dbReference type="CDD" id="cd03801">
    <property type="entry name" value="GT4_PimA-like"/>
    <property type="match status" value="1"/>
</dbReference>
<dbReference type="InterPro" id="IPR001296">
    <property type="entry name" value="Glyco_trans_1"/>
</dbReference>
<evidence type="ECO:0000259" key="1">
    <source>
        <dbReference type="Pfam" id="PF00534"/>
    </source>
</evidence>
<dbReference type="Pfam" id="PF13439">
    <property type="entry name" value="Glyco_transf_4"/>
    <property type="match status" value="1"/>
</dbReference>
<feature type="domain" description="Glycosyl transferase family 1" evidence="1">
    <location>
        <begin position="189"/>
        <end position="354"/>
    </location>
</feature>
<keyword evidence="3" id="KW-0328">Glycosyltransferase</keyword>
<evidence type="ECO:0000313" key="4">
    <source>
        <dbReference type="Proteomes" id="UP001597468"/>
    </source>
</evidence>
<dbReference type="RefSeq" id="WP_380751063.1">
    <property type="nucleotide sequence ID" value="NZ_JBHULT010000008.1"/>
</dbReference>